<dbReference type="EMBL" id="JAVDQD010000002">
    <property type="protein sequence ID" value="MDR6239444.1"/>
    <property type="molecule type" value="Genomic_DNA"/>
</dbReference>
<comment type="caution">
    <text evidence="2">The sequence shown here is derived from an EMBL/GenBank/DDBJ whole genome shotgun (WGS) entry which is preliminary data.</text>
</comment>
<dbReference type="Gene3D" id="2.60.40.2340">
    <property type="match status" value="2"/>
</dbReference>
<dbReference type="Pfam" id="PF13201">
    <property type="entry name" value="PCMD"/>
    <property type="match status" value="1"/>
</dbReference>
<dbReference type="InterPro" id="IPR038653">
    <property type="entry name" value="Put_CMD_sf"/>
</dbReference>
<organism evidence="2 3">
    <name type="scientific">Aureibacter tunicatorum</name>
    <dbReference type="NCBI Taxonomy" id="866807"/>
    <lineage>
        <taxon>Bacteria</taxon>
        <taxon>Pseudomonadati</taxon>
        <taxon>Bacteroidota</taxon>
        <taxon>Cytophagia</taxon>
        <taxon>Cytophagales</taxon>
        <taxon>Persicobacteraceae</taxon>
        <taxon>Aureibacter</taxon>
    </lineage>
</organism>
<dbReference type="RefSeq" id="WP_309939109.1">
    <property type="nucleotide sequence ID" value="NZ_AP025305.1"/>
</dbReference>
<reference evidence="2" key="1">
    <citation type="submission" date="2023-07" db="EMBL/GenBank/DDBJ databases">
        <title>Genomic Encyclopedia of Type Strains, Phase IV (KMG-IV): sequencing the most valuable type-strain genomes for metagenomic binning, comparative biology and taxonomic classification.</title>
        <authorList>
            <person name="Goeker M."/>
        </authorList>
    </citation>
    <scope>NUCLEOTIDE SEQUENCE</scope>
    <source>
        <strain evidence="2">DSM 26174</strain>
    </source>
</reference>
<protein>
    <recommendedName>
        <fullName evidence="1">Putative carbohydrate metabolism domain-containing protein</fullName>
    </recommendedName>
</protein>
<dbReference type="Gene3D" id="2.60.120.890">
    <property type="entry name" value="BT2081, beta-jelly-roll domain"/>
    <property type="match status" value="1"/>
</dbReference>
<proteinExistence type="predicted"/>
<keyword evidence="3" id="KW-1185">Reference proteome</keyword>
<gene>
    <name evidence="2" type="ORF">HNQ88_002481</name>
</gene>
<feature type="domain" description="Putative carbohydrate metabolism" evidence="1">
    <location>
        <begin position="245"/>
        <end position="452"/>
    </location>
</feature>
<name>A0AAE3XP29_9BACT</name>
<dbReference type="Proteomes" id="UP001185092">
    <property type="component" value="Unassembled WGS sequence"/>
</dbReference>
<evidence type="ECO:0000259" key="1">
    <source>
        <dbReference type="Pfam" id="PF13201"/>
    </source>
</evidence>
<sequence length="454" mass="51042">MKFFNRFFVFSLVVILLSCIKNDIPYPIVEGQILAFEVKGQTSAPAKIYTAERRVEVEVEPDVDLTKIEVTTLQVTEGATVVPSKEEIQDFSRSVVYTVTTYQDYLWEVFVQHKVIKGEFTQFEVEGQLSSEIIPSENTIKVTMPEGTDLSNLNVLSYEVSPEGTTVNPDPKITKDFSQPVAFTLTPIEGEVGEWSVEVWIEGDQPEGSQILYSDFSTWFKKYDDNSPGDESKTYMLPGMYLDETPWRSSDKGSAEVSIPVFRNTVSPQPNMEQAEYALLETKTAMLGILASGSLFVGEIEGSGISDVNMNFGIPFTDKPVGFKTSFTYKPTEYRNGGQTYMDECDIYVLLQVREGEGANEKRYRLATGWYRSSDEIVDWKDLNMPLTYGESSELADYMRPKPDDQYLPEAGFYHDKNATPTHIVVVYASSAQGSYFIGGVGSQMKVKGFELLY</sequence>
<dbReference type="InterPro" id="IPR025112">
    <property type="entry name" value="PCMD"/>
</dbReference>
<dbReference type="AlphaFoldDB" id="A0AAE3XP29"/>
<dbReference type="PROSITE" id="PS51257">
    <property type="entry name" value="PROKAR_LIPOPROTEIN"/>
    <property type="match status" value="1"/>
</dbReference>
<evidence type="ECO:0000313" key="3">
    <source>
        <dbReference type="Proteomes" id="UP001185092"/>
    </source>
</evidence>
<accession>A0AAE3XP29</accession>
<evidence type="ECO:0000313" key="2">
    <source>
        <dbReference type="EMBL" id="MDR6239444.1"/>
    </source>
</evidence>